<name>A0ABU0W1D9_9RHOB</name>
<proteinExistence type="inferred from homology"/>
<evidence type="ECO:0000256" key="1">
    <source>
        <dbReference type="ARBA" id="ARBA00008609"/>
    </source>
</evidence>
<comment type="caution">
    <text evidence="7">The sequence shown here is derived from an EMBL/GenBank/DDBJ whole genome shotgun (WGS) entry which is preliminary data.</text>
</comment>
<dbReference type="PRINTS" id="PR00469">
    <property type="entry name" value="PNDRDTASEII"/>
</dbReference>
<dbReference type="InterPro" id="IPR042204">
    <property type="entry name" value="2Fe-2S-bd_N"/>
</dbReference>
<sequence length="977" mass="104619">MSLTGSKRRASGGHIDRSRPISFTWNGKKMQGFEGDSLASALIANGVGIVGRSFKYHRPRGFMALGAEDPNAMVSVRDAHGYTPSIRAGQMPLAEGMEVRSVTGWPSASFDIGALAGLGKPFFGAGFYYKTMMWPNWSWFEPIVRRATGFGRPDGSKESRAAQHQYQAVDVLVVGAGPAGLAAAQGLIGSGLSVLVAEQEQRPGGSLLWEEAEIDGKPGIAWAQDIAKEIKATPGMQILTSTLVAAAYDTNIFTLVQSVIDARGIAAERHITLHAKQVILASGAVERPLLFADNDRPGVMLAGAVRRLIRDYGVAPCKQLVVKTSNDSGWLTAFAAQDAGIKVVAILDTRPRAEAVHLAQAEALGIPVVFEAAITAMKAGRQLRGLTVSTPSGVRKFACDGLAVAGGWTPLIHLACHRGAKPVWNDALQMFTVPELPQGWQASGGVTGCTSLTEALGQSLQAAAKSSQRQAKATPLVKAPAFGGVSLIRRPSGVPANKVWIDHQNDVKLSDVEIAVRENYVSVEHLKRYTTLGMGTDQGRTSNVNGLAMLAHLTGREISEVGITTFRPMVSAIRMGTIAGGHEGDLIAPRRYLPADAVHRRLGADFEDFGWQRPDWYHRPDASDRDTAVALEMAAVRSDVGIFDGSSLGKVEVTGPDAAAFLARFYVSDMATLKPGSVRYSVMLNEEGVIYDDGVVACLGPNHYLAGPTSGHAEAVAAHFERWRQTEWPSSRVAVGNVTSNWCSIAVAGPRARHILAVLNPDFDISPAAFKHMQVREGSWQGIPLRVARVSFTGELQFEISVPSRYAEALYETLLKGDAAGAPRAIGMEAWLRLRLEKGYIHLGSDTNGRTGPTEVGMAALVAKRQDDFIGKRSLTLPFALSDEREQLVGLVAVSGKIEAGARVLAPGCTAPPCKTEGYVTSGCDSPTLGHPIGLALIERGFARQGEEVTLYSNGRTSRARITSPVFYDPENERLRQ</sequence>
<accession>A0ABU0W1D9</accession>
<dbReference type="InterPro" id="IPR027266">
    <property type="entry name" value="TrmE/GcvT-like"/>
</dbReference>
<keyword evidence="2" id="KW-0560">Oxidoreductase</keyword>
<dbReference type="RefSeq" id="WP_306681500.1">
    <property type="nucleotide sequence ID" value="NZ_JAVDBT010000016.1"/>
</dbReference>
<dbReference type="Gene3D" id="1.10.10.1100">
    <property type="entry name" value="BFD-like [2Fe-2S]-binding domain"/>
    <property type="match status" value="1"/>
</dbReference>
<dbReference type="InterPro" id="IPR006222">
    <property type="entry name" value="GCVT_N"/>
</dbReference>
<evidence type="ECO:0000259" key="3">
    <source>
        <dbReference type="Pfam" id="PF01571"/>
    </source>
</evidence>
<dbReference type="Pfam" id="PF08669">
    <property type="entry name" value="GCV_T_C"/>
    <property type="match status" value="1"/>
</dbReference>
<dbReference type="PANTHER" id="PTHR43757:SF2">
    <property type="entry name" value="AMINOMETHYLTRANSFERASE, MITOCHONDRIAL"/>
    <property type="match status" value="1"/>
</dbReference>
<feature type="domain" description="GCVT N-terminal" evidence="3">
    <location>
        <begin position="598"/>
        <end position="864"/>
    </location>
</feature>
<dbReference type="Pfam" id="PF17806">
    <property type="entry name" value="SO_alpha_A3"/>
    <property type="match status" value="1"/>
</dbReference>
<protein>
    <submittedName>
        <fullName evidence="7">2Fe-2S iron-sulfur cluster-binding protein</fullName>
    </submittedName>
</protein>
<evidence type="ECO:0000259" key="4">
    <source>
        <dbReference type="Pfam" id="PF07992"/>
    </source>
</evidence>
<dbReference type="InterPro" id="IPR041117">
    <property type="entry name" value="SoxA_A3"/>
</dbReference>
<feature type="domain" description="SoxA A3" evidence="6">
    <location>
        <begin position="497"/>
        <end position="581"/>
    </location>
</feature>
<evidence type="ECO:0000259" key="6">
    <source>
        <dbReference type="Pfam" id="PF17806"/>
    </source>
</evidence>
<dbReference type="Gene3D" id="3.10.20.440">
    <property type="entry name" value="2Fe-2S iron-sulphur cluster binding domain, sarcosine oxidase, alpha subunit, N-terminal domain"/>
    <property type="match status" value="1"/>
</dbReference>
<gene>
    <name evidence="7" type="ORF">Q9295_15545</name>
</gene>
<comment type="similarity">
    <text evidence="1">Belongs to the GcvT family.</text>
</comment>
<feature type="domain" description="Aminomethyltransferase C-terminal" evidence="5">
    <location>
        <begin position="887"/>
        <end position="969"/>
    </location>
</feature>
<dbReference type="InterPro" id="IPR036188">
    <property type="entry name" value="FAD/NAD-bd_sf"/>
</dbReference>
<dbReference type="SUPFAM" id="SSF51905">
    <property type="entry name" value="FAD/NAD(P)-binding domain"/>
    <property type="match status" value="1"/>
</dbReference>
<dbReference type="InterPro" id="IPR023753">
    <property type="entry name" value="FAD/NAD-binding_dom"/>
</dbReference>
<dbReference type="SUPFAM" id="SSF101790">
    <property type="entry name" value="Aminomethyltransferase beta-barrel domain"/>
    <property type="match status" value="1"/>
</dbReference>
<dbReference type="InterPro" id="IPR041854">
    <property type="entry name" value="BFD-like_2Fe2S-bd_dom_sf"/>
</dbReference>
<evidence type="ECO:0000313" key="7">
    <source>
        <dbReference type="EMBL" id="MDQ2067791.1"/>
    </source>
</evidence>
<evidence type="ECO:0000313" key="8">
    <source>
        <dbReference type="Proteomes" id="UP001239680"/>
    </source>
</evidence>
<keyword evidence="8" id="KW-1185">Reference proteome</keyword>
<dbReference type="InterPro" id="IPR029043">
    <property type="entry name" value="GcvT/YgfZ_C"/>
</dbReference>
<feature type="domain" description="FAD/NAD(P)-binding" evidence="4">
    <location>
        <begin position="170"/>
        <end position="415"/>
    </location>
</feature>
<evidence type="ECO:0000256" key="2">
    <source>
        <dbReference type="ARBA" id="ARBA00023002"/>
    </source>
</evidence>
<dbReference type="SUPFAM" id="SSF103025">
    <property type="entry name" value="Folate-binding domain"/>
    <property type="match status" value="1"/>
</dbReference>
<dbReference type="Pfam" id="PF01571">
    <property type="entry name" value="GCV_T"/>
    <property type="match status" value="1"/>
</dbReference>
<organism evidence="7 8">
    <name type="scientific">Pseudogemmobacter lacusdianii</name>
    <dbReference type="NCBI Taxonomy" id="3069608"/>
    <lineage>
        <taxon>Bacteria</taxon>
        <taxon>Pseudomonadati</taxon>
        <taxon>Pseudomonadota</taxon>
        <taxon>Alphaproteobacteria</taxon>
        <taxon>Rhodobacterales</taxon>
        <taxon>Paracoccaceae</taxon>
        <taxon>Pseudogemmobacter</taxon>
    </lineage>
</organism>
<dbReference type="Gene3D" id="3.30.1360.120">
    <property type="entry name" value="Probable tRNA modification gtpase trme, domain 1"/>
    <property type="match status" value="1"/>
</dbReference>
<dbReference type="EMBL" id="JAVDBT010000016">
    <property type="protein sequence ID" value="MDQ2067791.1"/>
    <property type="molecule type" value="Genomic_DNA"/>
</dbReference>
<dbReference type="Pfam" id="PF13510">
    <property type="entry name" value="Fer2_4"/>
    <property type="match status" value="1"/>
</dbReference>
<evidence type="ECO:0000259" key="5">
    <source>
        <dbReference type="Pfam" id="PF08669"/>
    </source>
</evidence>
<dbReference type="Proteomes" id="UP001239680">
    <property type="component" value="Unassembled WGS sequence"/>
</dbReference>
<dbReference type="PANTHER" id="PTHR43757">
    <property type="entry name" value="AMINOMETHYLTRANSFERASE"/>
    <property type="match status" value="1"/>
</dbReference>
<dbReference type="InterPro" id="IPR013977">
    <property type="entry name" value="GcvT_C"/>
</dbReference>
<dbReference type="InterPro" id="IPR028896">
    <property type="entry name" value="GcvT/YgfZ/DmdA"/>
</dbReference>
<reference evidence="7 8" key="1">
    <citation type="submission" date="2023-08" db="EMBL/GenBank/DDBJ databases">
        <title>Characterization of two Paracoccaceae strains isolated from Phycosphere and proposal of Xinfangfangia lacusdiani sp. nov.</title>
        <authorList>
            <person name="Deng Y."/>
            <person name="Zhang Y.Q."/>
        </authorList>
    </citation>
    <scope>NUCLEOTIDE SEQUENCE [LARGE SCALE GENOMIC DNA]</scope>
    <source>
        <strain evidence="7 8">CPCC 101601</strain>
    </source>
</reference>
<dbReference type="Pfam" id="PF07992">
    <property type="entry name" value="Pyr_redox_2"/>
    <property type="match status" value="1"/>
</dbReference>
<dbReference type="Gene3D" id="3.50.50.60">
    <property type="entry name" value="FAD/NAD(P)-binding domain"/>
    <property type="match status" value="2"/>
</dbReference>